<organism evidence="7 8">
    <name type="scientific">Polymorphum gilvum (strain LMG 25793 / CGMCC 1.9160 / SL003B-26A1)</name>
    <dbReference type="NCBI Taxonomy" id="991905"/>
    <lineage>
        <taxon>Bacteria</taxon>
        <taxon>Pseudomonadati</taxon>
        <taxon>Pseudomonadota</taxon>
        <taxon>Alphaproteobacteria</taxon>
        <taxon>Rhodobacterales</taxon>
        <taxon>Paracoccaceae</taxon>
        <taxon>Polymorphum</taxon>
    </lineage>
</organism>
<evidence type="ECO:0000259" key="6">
    <source>
        <dbReference type="PROSITE" id="PS51160"/>
    </source>
</evidence>
<evidence type="ECO:0000256" key="3">
    <source>
        <dbReference type="ARBA" id="ARBA00047645"/>
    </source>
</evidence>
<comment type="similarity">
    <text evidence="1 5">Belongs to the acylphosphatase family.</text>
</comment>
<evidence type="ECO:0000256" key="5">
    <source>
        <dbReference type="RuleBase" id="RU004168"/>
    </source>
</evidence>
<proteinExistence type="inferred from homology"/>
<dbReference type="PRINTS" id="PR00112">
    <property type="entry name" value="ACYLPHPHTASE"/>
</dbReference>
<dbReference type="PANTHER" id="PTHR47268">
    <property type="entry name" value="ACYLPHOSPHATASE"/>
    <property type="match status" value="1"/>
</dbReference>
<feature type="domain" description="Acylphosphatase-like" evidence="6">
    <location>
        <begin position="7"/>
        <end position="93"/>
    </location>
</feature>
<comment type="catalytic activity">
    <reaction evidence="3 4">
        <text>an acyl phosphate + H2O = a carboxylate + phosphate + H(+)</text>
        <dbReference type="Rhea" id="RHEA:14965"/>
        <dbReference type="ChEBI" id="CHEBI:15377"/>
        <dbReference type="ChEBI" id="CHEBI:15378"/>
        <dbReference type="ChEBI" id="CHEBI:29067"/>
        <dbReference type="ChEBI" id="CHEBI:43474"/>
        <dbReference type="ChEBI" id="CHEBI:59918"/>
        <dbReference type="EC" id="3.6.1.7"/>
    </reaction>
</comment>
<dbReference type="HOGENOM" id="CLU_141932_3_2_5"/>
<dbReference type="PANTHER" id="PTHR47268:SF4">
    <property type="entry name" value="ACYLPHOSPHATASE"/>
    <property type="match status" value="1"/>
</dbReference>
<name>F2IUY8_POLGS</name>
<dbReference type="PROSITE" id="PS51160">
    <property type="entry name" value="ACYLPHOSPHATASE_3"/>
    <property type="match status" value="1"/>
</dbReference>
<evidence type="ECO:0000313" key="7">
    <source>
        <dbReference type="EMBL" id="ADZ70217.1"/>
    </source>
</evidence>
<dbReference type="Pfam" id="PF00708">
    <property type="entry name" value="Acylphosphatase"/>
    <property type="match status" value="1"/>
</dbReference>
<evidence type="ECO:0000313" key="8">
    <source>
        <dbReference type="Proteomes" id="UP000008130"/>
    </source>
</evidence>
<accession>F2IUY8</accession>
<dbReference type="InterPro" id="IPR001792">
    <property type="entry name" value="Acylphosphatase-like_dom"/>
</dbReference>
<sequence length="97" mass="10092">MDGERQSIRILISGRVQGVGYRAWCVRKASALGLSGWVRNLPYGPVEAVLCGPPGAVAAMLAAVRRGPVAARVDDVRIVGEAPAAHGSFAVRTTPPS</sequence>
<feature type="active site" evidence="4">
    <location>
        <position position="40"/>
    </location>
</feature>
<dbReference type="PATRIC" id="fig|991905.3.peg.1835"/>
<dbReference type="STRING" id="991905.SL003B_1790"/>
<dbReference type="GO" id="GO:0003998">
    <property type="term" value="F:acylphosphatase activity"/>
    <property type="evidence" value="ECO:0007669"/>
    <property type="project" value="UniProtKB-EC"/>
</dbReference>
<dbReference type="SUPFAM" id="SSF54975">
    <property type="entry name" value="Acylphosphatase/BLUF domain-like"/>
    <property type="match status" value="1"/>
</dbReference>
<dbReference type="Proteomes" id="UP000008130">
    <property type="component" value="Chromosome"/>
</dbReference>
<keyword evidence="4" id="KW-0378">Hydrolase</keyword>
<evidence type="ECO:0000256" key="4">
    <source>
        <dbReference type="PROSITE-ProRule" id="PRU00520"/>
    </source>
</evidence>
<dbReference type="InterPro" id="IPR036046">
    <property type="entry name" value="Acylphosphatase-like_dom_sf"/>
</dbReference>
<dbReference type="OrthoDB" id="5295388at2"/>
<gene>
    <name evidence="7" type="ordered locus">SL003B_1790</name>
</gene>
<dbReference type="eggNOG" id="COG1254">
    <property type="taxonomic scope" value="Bacteria"/>
</dbReference>
<evidence type="ECO:0000256" key="1">
    <source>
        <dbReference type="ARBA" id="ARBA00005614"/>
    </source>
</evidence>
<dbReference type="InterPro" id="IPR020456">
    <property type="entry name" value="Acylphosphatase"/>
</dbReference>
<feature type="active site" evidence="4">
    <location>
        <position position="22"/>
    </location>
</feature>
<dbReference type="EC" id="3.6.1.7" evidence="2 4"/>
<evidence type="ECO:0000256" key="2">
    <source>
        <dbReference type="ARBA" id="ARBA00012150"/>
    </source>
</evidence>
<dbReference type="AlphaFoldDB" id="F2IUY8"/>
<dbReference type="InterPro" id="IPR017968">
    <property type="entry name" value="Acylphosphatase_CS"/>
</dbReference>
<dbReference type="PROSITE" id="PS00151">
    <property type="entry name" value="ACYLPHOSPHATASE_2"/>
    <property type="match status" value="1"/>
</dbReference>
<reference evidence="7 8" key="1">
    <citation type="journal article" date="2011" name="J. Bacteriol.">
        <title>Complete genome sequence of Polymorphum gilvum SL003B-26A1T, a crude oil-degrading bacterium from oil-polluted saline soil.</title>
        <authorList>
            <person name="Li S.G."/>
            <person name="Tang Y.Q."/>
            <person name="Nie Y."/>
            <person name="Cai M."/>
            <person name="Wu X.L."/>
        </authorList>
    </citation>
    <scope>NUCLEOTIDE SEQUENCE [LARGE SCALE GENOMIC DNA]</scope>
    <source>
        <strain evidence="8">LMG 25793 / CGMCC 1.9160 / SL003B-26A1</strain>
    </source>
</reference>
<dbReference type="EMBL" id="CP002568">
    <property type="protein sequence ID" value="ADZ70217.1"/>
    <property type="molecule type" value="Genomic_DNA"/>
</dbReference>
<dbReference type="Gene3D" id="3.30.70.100">
    <property type="match status" value="1"/>
</dbReference>
<protein>
    <recommendedName>
        <fullName evidence="2 4">acylphosphatase</fullName>
        <ecNumber evidence="2 4">3.6.1.7</ecNumber>
    </recommendedName>
</protein>
<dbReference type="KEGG" id="pgv:SL003B_1790"/>
<dbReference type="RefSeq" id="WP_013652534.1">
    <property type="nucleotide sequence ID" value="NC_015259.1"/>
</dbReference>
<keyword evidence="8" id="KW-1185">Reference proteome</keyword>